<reference evidence="2" key="1">
    <citation type="journal article" date="2022" name="Nat. Commun.">
        <title>Chromosome evolution and the genetic basis of agronomically important traits in greater yam.</title>
        <authorList>
            <person name="Bredeson J.V."/>
            <person name="Lyons J.B."/>
            <person name="Oniyinde I.O."/>
            <person name="Okereke N.R."/>
            <person name="Kolade O."/>
            <person name="Nnabue I."/>
            <person name="Nwadili C.O."/>
            <person name="Hribova E."/>
            <person name="Parker M."/>
            <person name="Nwogha J."/>
            <person name="Shu S."/>
            <person name="Carlson J."/>
            <person name="Kariba R."/>
            <person name="Muthemba S."/>
            <person name="Knop K."/>
            <person name="Barton G.J."/>
            <person name="Sherwood A.V."/>
            <person name="Lopez-Montes A."/>
            <person name="Asiedu R."/>
            <person name="Jamnadass R."/>
            <person name="Muchugi A."/>
            <person name="Goodstein D."/>
            <person name="Egesi C.N."/>
            <person name="Featherston J."/>
            <person name="Asfaw A."/>
            <person name="Simpson G.G."/>
            <person name="Dolezel J."/>
            <person name="Hendre P.S."/>
            <person name="Van Deynze A."/>
            <person name="Kumar P.L."/>
            <person name="Obidiegwu J.E."/>
            <person name="Bhattacharjee R."/>
            <person name="Rokhsar D.S."/>
        </authorList>
    </citation>
    <scope>NUCLEOTIDE SEQUENCE [LARGE SCALE GENOMIC DNA]</scope>
    <source>
        <strain evidence="2">cv. TDa95/00328</strain>
    </source>
</reference>
<name>A0ACB7VL43_DIOAL</name>
<gene>
    <name evidence="1" type="ORF">IHE45_08G095400</name>
</gene>
<evidence type="ECO:0000313" key="2">
    <source>
        <dbReference type="Proteomes" id="UP000827976"/>
    </source>
</evidence>
<comment type="caution">
    <text evidence="1">The sequence shown here is derived from an EMBL/GenBank/DDBJ whole genome shotgun (WGS) entry which is preliminary data.</text>
</comment>
<evidence type="ECO:0000313" key="1">
    <source>
        <dbReference type="EMBL" id="KAH7674782.1"/>
    </source>
</evidence>
<accession>A0ACB7VL43</accession>
<sequence length="634" mass="68458">MASIFRGRRSKESEEERGAGGKMLRGRSRAGEVAVSPYARPQRSTAQSESPKWISSLISGAGKIISSVFGSQSSSPSSSSSGCSGKDDASDVSSKELVDQNQNGQNSEAFINRGKESLAIVAKSETKLAIEQLLAEETFSRDESDRLMKIIQSRVVDTPSNKVGLYGEDVNLHNKNCGGDIAFQGTCLSFDRKAKSQETIPRGAVNLDALSPGYSSLQTHTPYLRATAVMEAKKWFKERKLGSSSKFDLDCGPCAFNTDMLQYDIASEVGSPVDVAKTYMRCLPPWQSSPLSDIGFKTPPSSGGHLVKDETCHATYNQSFPSLKGLKRNYVALGSYDANVENRNVRLKSTDDAFHIPKSRQGSFERFLEHVNSRISLAADKTGLYLEDHSDDHHKLSVSHPTKTSKIISSIVSEPHNPVPSINATLEIPILTNSSDPSQSILAGEPRQLDPSDVLISVENQEVEEPSGMKVQTAGVAAFLPVENGGPSSNAENPLLTANEMPSEETNPLLLSMQKNSESQGVSQANRPQMTKISSSGEIHSLSETRHNNGNTEPQNSIGSTQKISANNSSVELNTTSNLEPAINGSQAGIASNSSDGTRMKTIERMLAEPQPNVIRRGKKQVVSRSKRGRGRGS</sequence>
<organism evidence="1 2">
    <name type="scientific">Dioscorea alata</name>
    <name type="common">Purple yam</name>
    <dbReference type="NCBI Taxonomy" id="55571"/>
    <lineage>
        <taxon>Eukaryota</taxon>
        <taxon>Viridiplantae</taxon>
        <taxon>Streptophyta</taxon>
        <taxon>Embryophyta</taxon>
        <taxon>Tracheophyta</taxon>
        <taxon>Spermatophyta</taxon>
        <taxon>Magnoliopsida</taxon>
        <taxon>Liliopsida</taxon>
        <taxon>Dioscoreales</taxon>
        <taxon>Dioscoreaceae</taxon>
        <taxon>Dioscorea</taxon>
    </lineage>
</organism>
<dbReference type="EMBL" id="CM037018">
    <property type="protein sequence ID" value="KAH7674782.1"/>
    <property type="molecule type" value="Genomic_DNA"/>
</dbReference>
<keyword evidence="2" id="KW-1185">Reference proteome</keyword>
<dbReference type="Proteomes" id="UP000827976">
    <property type="component" value="Chromosome 8"/>
</dbReference>
<proteinExistence type="predicted"/>
<protein>
    <submittedName>
        <fullName evidence="1">Galactose-binding-like domain-containing protein</fullName>
    </submittedName>
</protein>